<dbReference type="GO" id="GO:0004553">
    <property type="term" value="F:hydrolase activity, hydrolyzing O-glycosyl compounds"/>
    <property type="evidence" value="ECO:0007669"/>
    <property type="project" value="InterPro"/>
</dbReference>
<evidence type="ECO:0000256" key="3">
    <source>
        <dbReference type="ARBA" id="ARBA00023295"/>
    </source>
</evidence>
<reference evidence="5 6" key="1">
    <citation type="journal article" date="2017" name="Nat. Commun.">
        <title>Genome assembly with in vitro proximity ligation data and whole-genome triplication in lettuce.</title>
        <authorList>
            <person name="Reyes-Chin-Wo S."/>
            <person name="Wang Z."/>
            <person name="Yang X."/>
            <person name="Kozik A."/>
            <person name="Arikit S."/>
            <person name="Song C."/>
            <person name="Xia L."/>
            <person name="Froenicke L."/>
            <person name="Lavelle D.O."/>
            <person name="Truco M.J."/>
            <person name="Xia R."/>
            <person name="Zhu S."/>
            <person name="Xu C."/>
            <person name="Xu H."/>
            <person name="Xu X."/>
            <person name="Cox K."/>
            <person name="Korf I."/>
            <person name="Meyers B.C."/>
            <person name="Michelmore R.W."/>
        </authorList>
    </citation>
    <scope>NUCLEOTIDE SEQUENCE [LARGE SCALE GENOMIC DNA]</scope>
    <source>
        <strain evidence="6">cv. Salinas</strain>
        <tissue evidence="5">Seedlings</tissue>
    </source>
</reference>
<comment type="similarity">
    <text evidence="1 4">Belongs to the glycosyl hydrolase 1 family.</text>
</comment>
<name>A0A9R1WZK3_LACSA</name>
<dbReference type="PANTHER" id="PTHR10353:SF36">
    <property type="entry name" value="LP05116P"/>
    <property type="match status" value="1"/>
</dbReference>
<comment type="caution">
    <text evidence="5">The sequence shown here is derived from an EMBL/GenBank/DDBJ whole genome shotgun (WGS) entry which is preliminary data.</text>
</comment>
<evidence type="ECO:0000256" key="4">
    <source>
        <dbReference type="RuleBase" id="RU003690"/>
    </source>
</evidence>
<dbReference type="PANTHER" id="PTHR10353">
    <property type="entry name" value="GLYCOSYL HYDROLASE"/>
    <property type="match status" value="1"/>
</dbReference>
<dbReference type="InterPro" id="IPR001360">
    <property type="entry name" value="Glyco_hydro_1"/>
</dbReference>
<dbReference type="AlphaFoldDB" id="A0A9R1WZK3"/>
<keyword evidence="2" id="KW-0378">Hydrolase</keyword>
<dbReference type="InterPro" id="IPR017853">
    <property type="entry name" value="GH"/>
</dbReference>
<dbReference type="EMBL" id="NBSK02000007">
    <property type="protein sequence ID" value="KAJ0195025.1"/>
    <property type="molecule type" value="Genomic_DNA"/>
</dbReference>
<gene>
    <name evidence="5" type="ORF">LSAT_V11C700384460</name>
</gene>
<evidence type="ECO:0008006" key="7">
    <source>
        <dbReference type="Google" id="ProtNLM"/>
    </source>
</evidence>
<dbReference type="Proteomes" id="UP000235145">
    <property type="component" value="Unassembled WGS sequence"/>
</dbReference>
<accession>A0A9R1WZK3</accession>
<keyword evidence="3" id="KW-0326">Glycosidase</keyword>
<dbReference type="SUPFAM" id="SSF51445">
    <property type="entry name" value="(Trans)glycosidases"/>
    <property type="match status" value="1"/>
</dbReference>
<sequence length="209" mass="24129">MQTLVDERLPEITPEVSEFLIGTLDFVGINHYTSLYAKNDKTRIRKFILKDASTDAAVITPSSRNGKSIGEKGTSTWLHIVPWGLRKLAIYIKEKYGNPPVIITENGMDDPNKSSIDLQEALQDDKRINYHRDYLSNLSAAIREDGCDVRGYFVWSLLDNWEWNYGYTIRFGLYYVDYKNNLTRIPKKSVDWFKSVLKLEENITTSFAT</sequence>
<evidence type="ECO:0000313" key="5">
    <source>
        <dbReference type="EMBL" id="KAJ0195025.1"/>
    </source>
</evidence>
<dbReference type="PRINTS" id="PR00131">
    <property type="entry name" value="GLHYDRLASE1"/>
</dbReference>
<evidence type="ECO:0000256" key="1">
    <source>
        <dbReference type="ARBA" id="ARBA00010838"/>
    </source>
</evidence>
<dbReference type="Pfam" id="PF00232">
    <property type="entry name" value="Glyco_hydro_1"/>
    <property type="match status" value="1"/>
</dbReference>
<protein>
    <recommendedName>
        <fullName evidence="7">Beta-glucosidase</fullName>
    </recommendedName>
</protein>
<evidence type="ECO:0000313" key="6">
    <source>
        <dbReference type="Proteomes" id="UP000235145"/>
    </source>
</evidence>
<keyword evidence="6" id="KW-1185">Reference proteome</keyword>
<dbReference type="Gene3D" id="3.20.20.80">
    <property type="entry name" value="Glycosidases"/>
    <property type="match status" value="1"/>
</dbReference>
<proteinExistence type="inferred from homology"/>
<organism evidence="5 6">
    <name type="scientific">Lactuca sativa</name>
    <name type="common">Garden lettuce</name>
    <dbReference type="NCBI Taxonomy" id="4236"/>
    <lineage>
        <taxon>Eukaryota</taxon>
        <taxon>Viridiplantae</taxon>
        <taxon>Streptophyta</taxon>
        <taxon>Embryophyta</taxon>
        <taxon>Tracheophyta</taxon>
        <taxon>Spermatophyta</taxon>
        <taxon>Magnoliopsida</taxon>
        <taxon>eudicotyledons</taxon>
        <taxon>Gunneridae</taxon>
        <taxon>Pentapetalae</taxon>
        <taxon>asterids</taxon>
        <taxon>campanulids</taxon>
        <taxon>Asterales</taxon>
        <taxon>Asteraceae</taxon>
        <taxon>Cichorioideae</taxon>
        <taxon>Cichorieae</taxon>
        <taxon>Lactucinae</taxon>
        <taxon>Lactuca</taxon>
    </lineage>
</organism>
<dbReference type="GO" id="GO:0005975">
    <property type="term" value="P:carbohydrate metabolic process"/>
    <property type="evidence" value="ECO:0007669"/>
    <property type="project" value="InterPro"/>
</dbReference>
<evidence type="ECO:0000256" key="2">
    <source>
        <dbReference type="ARBA" id="ARBA00022801"/>
    </source>
</evidence>